<evidence type="ECO:0000256" key="4">
    <source>
        <dbReference type="ARBA" id="ARBA00022448"/>
    </source>
</evidence>
<name>A0ABU5L963_9RICK</name>
<dbReference type="EMBL" id="JARGYT010000083">
    <property type="protein sequence ID" value="MDZ5762662.1"/>
    <property type="molecule type" value="Genomic_DNA"/>
</dbReference>
<feature type="coiled-coil region" evidence="11">
    <location>
        <begin position="14"/>
        <end position="92"/>
    </location>
</feature>
<evidence type="ECO:0000313" key="12">
    <source>
        <dbReference type="EMBL" id="MDZ5762662.1"/>
    </source>
</evidence>
<evidence type="ECO:0000256" key="11">
    <source>
        <dbReference type="SAM" id="Coils"/>
    </source>
</evidence>
<keyword evidence="13" id="KW-1185">Reference proteome</keyword>
<accession>A0ABU5L963</accession>
<evidence type="ECO:0000256" key="3">
    <source>
        <dbReference type="ARBA" id="ARBA00020392"/>
    </source>
</evidence>
<dbReference type="Gene3D" id="1.10.287.1700">
    <property type="match status" value="1"/>
</dbReference>
<evidence type="ECO:0000256" key="7">
    <source>
        <dbReference type="ARBA" id="ARBA00022795"/>
    </source>
</evidence>
<sequence>MREKTLLKLLKTQKNELDIKVLDLNKIIEELKQAQLEKSLLKEDIAKEEKLMISHSNSFIFGNFFQHMEEKVKLLQINIATLEGKILEKRNELKECFAQYKRYEFLIKKIQLIKINKEKIEEMKSFDEFYITLFSSTALKDS</sequence>
<protein>
    <recommendedName>
        <fullName evidence="3">Flagellar FliJ protein</fullName>
    </recommendedName>
</protein>
<evidence type="ECO:0000256" key="10">
    <source>
        <dbReference type="ARBA" id="ARBA00023225"/>
    </source>
</evidence>
<dbReference type="RefSeq" id="WP_322498111.1">
    <property type="nucleotide sequence ID" value="NZ_JARGYT010000083.1"/>
</dbReference>
<keyword evidence="8" id="KW-0653">Protein transport</keyword>
<keyword evidence="7" id="KW-1005">Bacterial flagellum biogenesis</keyword>
<comment type="similarity">
    <text evidence="2">Belongs to the FliJ family.</text>
</comment>
<dbReference type="InterPro" id="IPR053716">
    <property type="entry name" value="Flag_assembly_chemotaxis_eff"/>
</dbReference>
<keyword evidence="6" id="KW-0145">Chemotaxis</keyword>
<evidence type="ECO:0000256" key="5">
    <source>
        <dbReference type="ARBA" id="ARBA00022475"/>
    </source>
</evidence>
<keyword evidence="4" id="KW-0813">Transport</keyword>
<keyword evidence="9" id="KW-0472">Membrane</keyword>
<evidence type="ECO:0000256" key="1">
    <source>
        <dbReference type="ARBA" id="ARBA00004413"/>
    </source>
</evidence>
<evidence type="ECO:0000256" key="2">
    <source>
        <dbReference type="ARBA" id="ARBA00010004"/>
    </source>
</evidence>
<dbReference type="InterPro" id="IPR012823">
    <property type="entry name" value="Flagell_FliJ"/>
</dbReference>
<gene>
    <name evidence="12" type="ORF">Cyrtocomes_01053</name>
</gene>
<evidence type="ECO:0000256" key="8">
    <source>
        <dbReference type="ARBA" id="ARBA00022927"/>
    </source>
</evidence>
<keyword evidence="11" id="KW-0175">Coiled coil</keyword>
<evidence type="ECO:0000256" key="9">
    <source>
        <dbReference type="ARBA" id="ARBA00023136"/>
    </source>
</evidence>
<keyword evidence="5" id="KW-1003">Cell membrane</keyword>
<evidence type="ECO:0000256" key="6">
    <source>
        <dbReference type="ARBA" id="ARBA00022500"/>
    </source>
</evidence>
<dbReference type="Pfam" id="PF02050">
    <property type="entry name" value="FliJ"/>
    <property type="match status" value="1"/>
</dbReference>
<organism evidence="12 13">
    <name type="scientific">Candidatus Cyrtobacter comes</name>
    <dbReference type="NCBI Taxonomy" id="675776"/>
    <lineage>
        <taxon>Bacteria</taxon>
        <taxon>Pseudomonadati</taxon>
        <taxon>Pseudomonadota</taxon>
        <taxon>Alphaproteobacteria</taxon>
        <taxon>Rickettsiales</taxon>
        <taxon>Candidatus Midichloriaceae</taxon>
        <taxon>Candidatus Cyrtobacter</taxon>
    </lineage>
</organism>
<comment type="caution">
    <text evidence="12">The sequence shown here is derived from an EMBL/GenBank/DDBJ whole genome shotgun (WGS) entry which is preliminary data.</text>
</comment>
<comment type="subcellular location">
    <subcellularLocation>
        <location evidence="1">Cell membrane</location>
        <topology evidence="1">Peripheral membrane protein</topology>
        <orientation evidence="1">Cytoplasmic side</orientation>
    </subcellularLocation>
</comment>
<evidence type="ECO:0000313" key="13">
    <source>
        <dbReference type="Proteomes" id="UP001293791"/>
    </source>
</evidence>
<dbReference type="Proteomes" id="UP001293791">
    <property type="component" value="Unassembled WGS sequence"/>
</dbReference>
<keyword evidence="10" id="KW-1006">Bacterial flagellum protein export</keyword>
<proteinExistence type="inferred from homology"/>
<reference evidence="12 13" key="1">
    <citation type="submission" date="2023-02" db="EMBL/GenBank/DDBJ databases">
        <title>Host association and intracellularity evolved multiple times independently in the Rickettsiales.</title>
        <authorList>
            <person name="Castelli M."/>
            <person name="Nardi T."/>
            <person name="Gammuto L."/>
            <person name="Bellinzona G."/>
            <person name="Sabaneyeva E."/>
            <person name="Potekhin A."/>
            <person name="Serra V."/>
            <person name="Petroni G."/>
            <person name="Sassera D."/>
        </authorList>
    </citation>
    <scope>NUCLEOTIDE SEQUENCE [LARGE SCALE GENOMIC DNA]</scope>
    <source>
        <strain evidence="12 13">BOD18</strain>
    </source>
</reference>